<name>A0A5N6ZE07_9EURO</name>
<evidence type="ECO:0000259" key="1">
    <source>
        <dbReference type="Pfam" id="PF13847"/>
    </source>
</evidence>
<dbReference type="EMBL" id="ML739045">
    <property type="protein sequence ID" value="KAE8355894.1"/>
    <property type="molecule type" value="Genomic_DNA"/>
</dbReference>
<gene>
    <name evidence="2" type="ORF">BDV28DRAFT_155027</name>
</gene>
<dbReference type="Proteomes" id="UP000327118">
    <property type="component" value="Unassembled WGS sequence"/>
</dbReference>
<dbReference type="CDD" id="cd02440">
    <property type="entry name" value="AdoMet_MTases"/>
    <property type="match status" value="1"/>
</dbReference>
<keyword evidence="3" id="KW-1185">Reference proteome</keyword>
<accession>A0A5N6ZE07</accession>
<dbReference type="Pfam" id="PF13847">
    <property type="entry name" value="Methyltransf_31"/>
    <property type="match status" value="1"/>
</dbReference>
<dbReference type="InterPro" id="IPR029063">
    <property type="entry name" value="SAM-dependent_MTases_sf"/>
</dbReference>
<dbReference type="AlphaFoldDB" id="A0A5N6ZE07"/>
<sequence>MSDRKEHHGPFHNSAYEAEYCDLRAKAHATSRDTQGDAEIYLSALKNQQETYSPLDHHGEHVVVLDVGTGTGRVLVNLANDADTHDLPLTNVEFIGVDKEPAMIHRAVVAQRETQSMLQLSRIDWLVGEALHLTSAELLENRINQVDLLLFAGGSVSHLIGPDEPLGFFAQAAALLRPRSGRFYLAVRDDLISTRSITRHMEHFEPSVEVHDRRDFPSQLYEGVVYRELSMGQSEVDGSIKTDRYRLQVVKQADTGGEAIIEDHLMNIVLRMWKESELLEWFKKAGLECVETLHASHETYYVLKQAG</sequence>
<evidence type="ECO:0000313" key="2">
    <source>
        <dbReference type="EMBL" id="KAE8355894.1"/>
    </source>
</evidence>
<reference evidence="3" key="1">
    <citation type="submission" date="2019-04" db="EMBL/GenBank/DDBJ databases">
        <title>Friends and foes A comparative genomics studyof 23 Aspergillus species from section Flavi.</title>
        <authorList>
            <consortium name="DOE Joint Genome Institute"/>
            <person name="Kjaerbolling I."/>
            <person name="Vesth T."/>
            <person name="Frisvad J.C."/>
            <person name="Nybo J.L."/>
            <person name="Theobald S."/>
            <person name="Kildgaard S."/>
            <person name="Isbrandt T."/>
            <person name="Kuo A."/>
            <person name="Sato A."/>
            <person name="Lyhne E.K."/>
            <person name="Kogle M.E."/>
            <person name="Wiebenga A."/>
            <person name="Kun R.S."/>
            <person name="Lubbers R.J."/>
            <person name="Makela M.R."/>
            <person name="Barry K."/>
            <person name="Chovatia M."/>
            <person name="Clum A."/>
            <person name="Daum C."/>
            <person name="Haridas S."/>
            <person name="He G."/>
            <person name="LaButti K."/>
            <person name="Lipzen A."/>
            <person name="Mondo S."/>
            <person name="Riley R."/>
            <person name="Salamov A."/>
            <person name="Simmons B.A."/>
            <person name="Magnuson J.K."/>
            <person name="Henrissat B."/>
            <person name="Mortensen U.H."/>
            <person name="Larsen T.O."/>
            <person name="Devries R.P."/>
            <person name="Grigoriev I.V."/>
            <person name="Machida M."/>
            <person name="Baker S.E."/>
            <person name="Andersen M.R."/>
        </authorList>
    </citation>
    <scope>NUCLEOTIDE SEQUENCE [LARGE SCALE GENOMIC DNA]</scope>
    <source>
        <strain evidence="3">CBS 553.77</strain>
    </source>
</reference>
<protein>
    <recommendedName>
        <fullName evidence="1">Methyltransferase domain-containing protein</fullName>
    </recommendedName>
</protein>
<proteinExistence type="predicted"/>
<dbReference type="Gene3D" id="3.40.50.150">
    <property type="entry name" value="Vaccinia Virus protein VP39"/>
    <property type="match status" value="1"/>
</dbReference>
<dbReference type="OrthoDB" id="5339271at2759"/>
<organism evidence="2 3">
    <name type="scientific">Aspergillus coremiiformis</name>
    <dbReference type="NCBI Taxonomy" id="138285"/>
    <lineage>
        <taxon>Eukaryota</taxon>
        <taxon>Fungi</taxon>
        <taxon>Dikarya</taxon>
        <taxon>Ascomycota</taxon>
        <taxon>Pezizomycotina</taxon>
        <taxon>Eurotiomycetes</taxon>
        <taxon>Eurotiomycetidae</taxon>
        <taxon>Eurotiales</taxon>
        <taxon>Aspergillaceae</taxon>
        <taxon>Aspergillus</taxon>
        <taxon>Aspergillus subgen. Circumdati</taxon>
    </lineage>
</organism>
<dbReference type="InterPro" id="IPR025714">
    <property type="entry name" value="Methyltranfer_dom"/>
</dbReference>
<dbReference type="SUPFAM" id="SSF53335">
    <property type="entry name" value="S-adenosyl-L-methionine-dependent methyltransferases"/>
    <property type="match status" value="1"/>
</dbReference>
<feature type="domain" description="Methyltransferase" evidence="1">
    <location>
        <begin position="60"/>
        <end position="150"/>
    </location>
</feature>
<evidence type="ECO:0000313" key="3">
    <source>
        <dbReference type="Proteomes" id="UP000327118"/>
    </source>
</evidence>